<sequence length="8" mass="948">MFTNYSVS</sequence>
<protein>
    <submittedName>
        <fullName evidence="1">Uncharacterized protein</fullName>
    </submittedName>
</protein>
<dbReference type="EMBL" id="GGEC01057340">
    <property type="protein sequence ID" value="MBX37824.1"/>
    <property type="molecule type" value="Transcribed_RNA"/>
</dbReference>
<name>A0A2P2N5R3_RHIMU</name>
<reference evidence="1" key="1">
    <citation type="submission" date="2018-02" db="EMBL/GenBank/DDBJ databases">
        <title>Rhizophora mucronata_Transcriptome.</title>
        <authorList>
            <person name="Meera S.P."/>
            <person name="Sreeshan A."/>
            <person name="Augustine A."/>
        </authorList>
    </citation>
    <scope>NUCLEOTIDE SEQUENCE</scope>
    <source>
        <tissue evidence="1">Leaf</tissue>
    </source>
</reference>
<organism evidence="1">
    <name type="scientific">Rhizophora mucronata</name>
    <name type="common">Asiatic mangrove</name>
    <dbReference type="NCBI Taxonomy" id="61149"/>
    <lineage>
        <taxon>Eukaryota</taxon>
        <taxon>Viridiplantae</taxon>
        <taxon>Streptophyta</taxon>
        <taxon>Embryophyta</taxon>
        <taxon>Tracheophyta</taxon>
        <taxon>Spermatophyta</taxon>
        <taxon>Magnoliopsida</taxon>
        <taxon>eudicotyledons</taxon>
        <taxon>Gunneridae</taxon>
        <taxon>Pentapetalae</taxon>
        <taxon>rosids</taxon>
        <taxon>fabids</taxon>
        <taxon>Malpighiales</taxon>
        <taxon>Rhizophoraceae</taxon>
        <taxon>Rhizophora</taxon>
    </lineage>
</organism>
<evidence type="ECO:0000313" key="1">
    <source>
        <dbReference type="EMBL" id="MBX37824.1"/>
    </source>
</evidence>
<accession>A0A2P2N5R3</accession>
<proteinExistence type="predicted"/>